<dbReference type="Pfam" id="PF01549">
    <property type="entry name" value="ShK"/>
    <property type="match status" value="2"/>
</dbReference>
<organism evidence="4 5">
    <name type="scientific">Caenorhabditis angaria</name>
    <dbReference type="NCBI Taxonomy" id="860376"/>
    <lineage>
        <taxon>Eukaryota</taxon>
        <taxon>Metazoa</taxon>
        <taxon>Ecdysozoa</taxon>
        <taxon>Nematoda</taxon>
        <taxon>Chromadorea</taxon>
        <taxon>Rhabditida</taxon>
        <taxon>Rhabditina</taxon>
        <taxon>Rhabditomorpha</taxon>
        <taxon>Rhabditoidea</taxon>
        <taxon>Rhabditidae</taxon>
        <taxon>Peloderinae</taxon>
        <taxon>Caenorhabditis</taxon>
    </lineage>
</organism>
<keyword evidence="2" id="KW-0732">Signal</keyword>
<dbReference type="Proteomes" id="UP001152747">
    <property type="component" value="Unassembled WGS sequence"/>
</dbReference>
<protein>
    <recommendedName>
        <fullName evidence="3">ShKT domain-containing protein</fullName>
    </recommendedName>
</protein>
<evidence type="ECO:0000259" key="3">
    <source>
        <dbReference type="PROSITE" id="PS51670"/>
    </source>
</evidence>
<dbReference type="AlphaFoldDB" id="A0A9P1J0M3"/>
<keyword evidence="5" id="KW-1185">Reference proteome</keyword>
<reference evidence="4" key="1">
    <citation type="submission" date="2022-11" db="EMBL/GenBank/DDBJ databases">
        <authorList>
            <person name="Kikuchi T."/>
        </authorList>
    </citation>
    <scope>NUCLEOTIDE SEQUENCE</scope>
    <source>
        <strain evidence="4">PS1010</strain>
    </source>
</reference>
<evidence type="ECO:0000313" key="4">
    <source>
        <dbReference type="EMBL" id="CAI5454713.1"/>
    </source>
</evidence>
<feature type="domain" description="ShKT" evidence="3">
    <location>
        <begin position="75"/>
        <end position="112"/>
    </location>
</feature>
<name>A0A9P1J0M3_9PELO</name>
<comment type="caution">
    <text evidence="4">The sequence shown here is derived from an EMBL/GenBank/DDBJ whole genome shotgun (WGS) entry which is preliminary data.</text>
</comment>
<feature type="domain" description="ShKT" evidence="3">
    <location>
        <begin position="21"/>
        <end position="58"/>
    </location>
</feature>
<evidence type="ECO:0000256" key="1">
    <source>
        <dbReference type="PROSITE-ProRule" id="PRU01005"/>
    </source>
</evidence>
<accession>A0A9P1J0M3</accession>
<dbReference type="InterPro" id="IPR003582">
    <property type="entry name" value="ShKT_dom"/>
</dbReference>
<dbReference type="Gene3D" id="1.10.10.1940">
    <property type="match status" value="2"/>
</dbReference>
<feature type="signal peptide" evidence="2">
    <location>
        <begin position="1"/>
        <end position="20"/>
    </location>
</feature>
<dbReference type="PANTHER" id="PTHR46707:SF1">
    <property type="entry name" value="COEXPRESSED WITH POLYCYSTINS-RELATED"/>
    <property type="match status" value="1"/>
</dbReference>
<dbReference type="PROSITE" id="PS51670">
    <property type="entry name" value="SHKT"/>
    <property type="match status" value="2"/>
</dbReference>
<dbReference type="OrthoDB" id="5867083at2759"/>
<evidence type="ECO:0000256" key="2">
    <source>
        <dbReference type="SAM" id="SignalP"/>
    </source>
</evidence>
<evidence type="ECO:0000313" key="5">
    <source>
        <dbReference type="Proteomes" id="UP001152747"/>
    </source>
</evidence>
<dbReference type="SMART" id="SM00254">
    <property type="entry name" value="ShKT"/>
    <property type="match status" value="2"/>
</dbReference>
<gene>
    <name evidence="4" type="ORF">CAMP_LOCUS17350</name>
</gene>
<dbReference type="PANTHER" id="PTHR46707">
    <property type="entry name" value="PROTEIN CBG07468"/>
    <property type="match status" value="1"/>
</dbReference>
<proteinExistence type="predicted"/>
<sequence>MSTSITILLLAVAVFASTDACGDTASQCSSWVKNGFCKSAYYTYDQKKAYCGASCGFCPGSVPVTTAPASGSSTCTDSASACASWKNNGFCTNSFYSDATRIQYCQKSCNLCSASATTDASGSTVTVPDTTISV</sequence>
<comment type="caution">
    <text evidence="1">Lacks conserved residue(s) required for the propagation of feature annotation.</text>
</comment>
<dbReference type="EMBL" id="CANHGI010000006">
    <property type="protein sequence ID" value="CAI5454713.1"/>
    <property type="molecule type" value="Genomic_DNA"/>
</dbReference>
<feature type="chain" id="PRO_5040380686" description="ShKT domain-containing protein" evidence="2">
    <location>
        <begin position="21"/>
        <end position="134"/>
    </location>
</feature>